<keyword evidence="2" id="KW-0732">Signal</keyword>
<dbReference type="PANTHER" id="PTHR24252">
    <property type="entry name" value="ACROSIN-RELATED"/>
    <property type="match status" value="1"/>
</dbReference>
<proteinExistence type="predicted"/>
<dbReference type="InterPro" id="IPR009003">
    <property type="entry name" value="Peptidase_S1_PA"/>
</dbReference>
<dbReference type="InterPro" id="IPR043504">
    <property type="entry name" value="Peptidase_S1_PA_chymotrypsin"/>
</dbReference>
<evidence type="ECO:0000256" key="2">
    <source>
        <dbReference type="SAM" id="SignalP"/>
    </source>
</evidence>
<evidence type="ECO:0000256" key="1">
    <source>
        <dbReference type="ARBA" id="ARBA00023157"/>
    </source>
</evidence>
<dbReference type="PANTHER" id="PTHR24252:SF7">
    <property type="entry name" value="HYALIN"/>
    <property type="match status" value="1"/>
</dbReference>
<gene>
    <name evidence="4" type="ORF">HERILL_LOCUS11955</name>
</gene>
<keyword evidence="5" id="KW-1185">Reference proteome</keyword>
<evidence type="ECO:0000259" key="3">
    <source>
        <dbReference type="PROSITE" id="PS50240"/>
    </source>
</evidence>
<dbReference type="GO" id="GO:0003676">
    <property type="term" value="F:nucleic acid binding"/>
    <property type="evidence" value="ECO:0007669"/>
    <property type="project" value="InterPro"/>
</dbReference>
<dbReference type="GO" id="GO:0006508">
    <property type="term" value="P:proteolysis"/>
    <property type="evidence" value="ECO:0007669"/>
    <property type="project" value="InterPro"/>
</dbReference>
<evidence type="ECO:0000313" key="5">
    <source>
        <dbReference type="Proteomes" id="UP000594454"/>
    </source>
</evidence>
<dbReference type="SMART" id="SM00020">
    <property type="entry name" value="Tryp_SPc"/>
    <property type="match status" value="1"/>
</dbReference>
<sequence>MLPLLLFIRLLGYTQATALTWGNPGLIPLFTDGRIVGGEETTIESFPHQVSLRYFSWHRCGGCVDGIPLINMAFVAGSSDVTSGGETRKLSKSIVHENYNDWTLDSDIAVVILQSGFDFSSKIQPIALASANEDLRAGTRVLVSGWGTISENGAEPDILRSDQTAQFESAVFTELDKRLGTNRERTTPYHHRPQMYCVIERFYHMLKAERAIFAKSSFRPPPFEEDLVASQAEMLFGTTLRVPGEFFATRSHPFANPA</sequence>
<dbReference type="Pfam" id="PF00089">
    <property type="entry name" value="Trypsin"/>
    <property type="match status" value="1"/>
</dbReference>
<dbReference type="EMBL" id="LR899012">
    <property type="protein sequence ID" value="CAD7089400.1"/>
    <property type="molecule type" value="Genomic_DNA"/>
</dbReference>
<dbReference type="Proteomes" id="UP000594454">
    <property type="component" value="Chromosome 4"/>
</dbReference>
<dbReference type="OrthoDB" id="10059102at2759"/>
<feature type="domain" description="Peptidase S1" evidence="3">
    <location>
        <begin position="35"/>
        <end position="258"/>
    </location>
</feature>
<reference evidence="4 5" key="1">
    <citation type="submission" date="2020-11" db="EMBL/GenBank/DDBJ databases">
        <authorList>
            <person name="Wallbank WR R."/>
            <person name="Pardo Diaz C."/>
            <person name="Kozak K."/>
            <person name="Martin S."/>
            <person name="Jiggins C."/>
            <person name="Moest M."/>
            <person name="Warren A I."/>
            <person name="Generalovic N T."/>
            <person name="Byers J.R.P. K."/>
            <person name="Montejo-Kovacevich G."/>
            <person name="Yen C E."/>
        </authorList>
    </citation>
    <scope>NUCLEOTIDE SEQUENCE [LARGE SCALE GENOMIC DNA]</scope>
</reference>
<evidence type="ECO:0000313" key="4">
    <source>
        <dbReference type="EMBL" id="CAD7089400.1"/>
    </source>
</evidence>
<dbReference type="InterPro" id="IPR012337">
    <property type="entry name" value="RNaseH-like_sf"/>
</dbReference>
<dbReference type="InParanoid" id="A0A7R8UYB8"/>
<dbReference type="CDD" id="cd00190">
    <property type="entry name" value="Tryp_SPc"/>
    <property type="match status" value="1"/>
</dbReference>
<feature type="signal peptide" evidence="2">
    <location>
        <begin position="1"/>
        <end position="16"/>
    </location>
</feature>
<keyword evidence="1" id="KW-1015">Disulfide bond</keyword>
<dbReference type="PROSITE" id="PS50240">
    <property type="entry name" value="TRYPSIN_DOM"/>
    <property type="match status" value="1"/>
</dbReference>
<dbReference type="AlphaFoldDB" id="A0A7R8UYB8"/>
<dbReference type="Gene3D" id="3.30.420.10">
    <property type="entry name" value="Ribonuclease H-like superfamily/Ribonuclease H"/>
    <property type="match status" value="1"/>
</dbReference>
<feature type="chain" id="PRO_5031287073" description="Peptidase S1 domain-containing protein" evidence="2">
    <location>
        <begin position="17"/>
        <end position="258"/>
    </location>
</feature>
<name>A0A7R8UYB8_HERIL</name>
<dbReference type="InterPro" id="IPR001254">
    <property type="entry name" value="Trypsin_dom"/>
</dbReference>
<organism evidence="4 5">
    <name type="scientific">Hermetia illucens</name>
    <name type="common">Black soldier fly</name>
    <dbReference type="NCBI Taxonomy" id="343691"/>
    <lineage>
        <taxon>Eukaryota</taxon>
        <taxon>Metazoa</taxon>
        <taxon>Ecdysozoa</taxon>
        <taxon>Arthropoda</taxon>
        <taxon>Hexapoda</taxon>
        <taxon>Insecta</taxon>
        <taxon>Pterygota</taxon>
        <taxon>Neoptera</taxon>
        <taxon>Endopterygota</taxon>
        <taxon>Diptera</taxon>
        <taxon>Brachycera</taxon>
        <taxon>Stratiomyomorpha</taxon>
        <taxon>Stratiomyidae</taxon>
        <taxon>Hermetiinae</taxon>
        <taxon>Hermetia</taxon>
    </lineage>
</organism>
<dbReference type="Gene3D" id="2.40.10.10">
    <property type="entry name" value="Trypsin-like serine proteases"/>
    <property type="match status" value="2"/>
</dbReference>
<dbReference type="GO" id="GO:0004252">
    <property type="term" value="F:serine-type endopeptidase activity"/>
    <property type="evidence" value="ECO:0007669"/>
    <property type="project" value="InterPro"/>
</dbReference>
<accession>A0A7R8UYB8</accession>
<dbReference type="SUPFAM" id="SSF53098">
    <property type="entry name" value="Ribonuclease H-like"/>
    <property type="match status" value="1"/>
</dbReference>
<protein>
    <recommendedName>
        <fullName evidence="3">Peptidase S1 domain-containing protein</fullName>
    </recommendedName>
</protein>
<dbReference type="InterPro" id="IPR036397">
    <property type="entry name" value="RNaseH_sf"/>
</dbReference>
<dbReference type="SUPFAM" id="SSF50494">
    <property type="entry name" value="Trypsin-like serine proteases"/>
    <property type="match status" value="1"/>
</dbReference>